<organism evidence="2 3">
    <name type="scientific">Pseudoxanthomonas suwonensis (strain 11-1)</name>
    <dbReference type="NCBI Taxonomy" id="743721"/>
    <lineage>
        <taxon>Bacteria</taxon>
        <taxon>Pseudomonadati</taxon>
        <taxon>Pseudomonadota</taxon>
        <taxon>Gammaproteobacteria</taxon>
        <taxon>Lysobacterales</taxon>
        <taxon>Lysobacteraceae</taxon>
        <taxon>Pseudoxanthomonas</taxon>
    </lineage>
</organism>
<evidence type="ECO:0000313" key="3">
    <source>
        <dbReference type="Proteomes" id="UP000008632"/>
    </source>
</evidence>
<feature type="signal peptide" evidence="1">
    <location>
        <begin position="1"/>
        <end position="23"/>
    </location>
</feature>
<dbReference type="AlphaFoldDB" id="E6WX63"/>
<dbReference type="OrthoDB" id="7061476at2"/>
<proteinExistence type="predicted"/>
<sequence length="192" mass="20572">MKAKVMACMLAMVCLWLAGCASAPTLGLADTSGFDGRGATVLVEYALASEGQVAADKREATRRARVDEVHRLLAAQGFQPVSSGDASFQVRIVEGEAQEVTGEWTGSLGATVALITLGVVPAVFDYRAVFRYELWADGRQVHALDTPASWKEPVGLVSLCSTLSRSEAAREKARLGSHDSVIRLWIDQGSFE</sequence>
<protein>
    <recommendedName>
        <fullName evidence="4">DUF4136 domain-containing protein</fullName>
    </recommendedName>
</protein>
<keyword evidence="3" id="KW-1185">Reference proteome</keyword>
<reference evidence="2 3" key="1">
    <citation type="submission" date="2011-01" db="EMBL/GenBank/DDBJ databases">
        <title>Complete sequence of Pseudoxanthomonas suwonensis 11-1.</title>
        <authorList>
            <consortium name="US DOE Joint Genome Institute"/>
            <person name="Lucas S."/>
            <person name="Copeland A."/>
            <person name="Lapidus A."/>
            <person name="Cheng J.-F."/>
            <person name="Goodwin L."/>
            <person name="Pitluck S."/>
            <person name="Teshima H."/>
            <person name="Detter J.C."/>
            <person name="Han C."/>
            <person name="Tapia R."/>
            <person name="Land M."/>
            <person name="Hauser L."/>
            <person name="Kyrpides N."/>
            <person name="Ivanova N."/>
            <person name="Ovchinnikova G."/>
            <person name="Siebers A.K."/>
            <person name="Allgaier M."/>
            <person name="Thelen M.P."/>
            <person name="Hugenholtz P."/>
            <person name="Gladden J."/>
            <person name="Woyke T."/>
        </authorList>
    </citation>
    <scope>NUCLEOTIDE SEQUENCE [LARGE SCALE GENOMIC DNA]</scope>
    <source>
        <strain evidence="3">11-1</strain>
    </source>
</reference>
<name>E6WX63_PSEUU</name>
<keyword evidence="1" id="KW-0732">Signal</keyword>
<evidence type="ECO:0000313" key="2">
    <source>
        <dbReference type="EMBL" id="ADV28762.1"/>
    </source>
</evidence>
<dbReference type="HOGENOM" id="CLU_1414133_0_0_6"/>
<evidence type="ECO:0008006" key="4">
    <source>
        <dbReference type="Google" id="ProtNLM"/>
    </source>
</evidence>
<evidence type="ECO:0000256" key="1">
    <source>
        <dbReference type="SAM" id="SignalP"/>
    </source>
</evidence>
<dbReference type="Proteomes" id="UP000008632">
    <property type="component" value="Chromosome"/>
</dbReference>
<accession>E6WX63</accession>
<dbReference type="PROSITE" id="PS51257">
    <property type="entry name" value="PROKAR_LIPOPROTEIN"/>
    <property type="match status" value="1"/>
</dbReference>
<dbReference type="KEGG" id="psu:Psesu_2938"/>
<gene>
    <name evidence="2" type="ordered locus">Psesu_2938</name>
</gene>
<feature type="chain" id="PRO_5003212527" description="DUF4136 domain-containing protein" evidence="1">
    <location>
        <begin position="24"/>
        <end position="192"/>
    </location>
</feature>
<dbReference type="EMBL" id="CP002446">
    <property type="protein sequence ID" value="ADV28762.1"/>
    <property type="molecule type" value="Genomic_DNA"/>
</dbReference>
<dbReference type="RefSeq" id="WP_013536587.1">
    <property type="nucleotide sequence ID" value="NC_014924.1"/>
</dbReference>